<proteinExistence type="predicted"/>
<keyword evidence="2" id="KW-1185">Reference proteome</keyword>
<sequence>MNPGSSMSLFDVKKLDFQNAKKPFDHCDRWEVMSDRFVMYQYGLDSDVRQTVSLLFGHQQLDSMKYLEERDYRRS</sequence>
<accession>A0A183DUD3</accession>
<reference evidence="1 2" key="2">
    <citation type="submission" date="2018-11" db="EMBL/GenBank/DDBJ databases">
        <authorList>
            <consortium name="Pathogen Informatics"/>
        </authorList>
    </citation>
    <scope>NUCLEOTIDE SEQUENCE [LARGE SCALE GENOMIC DNA]</scope>
</reference>
<gene>
    <name evidence="1" type="ORF">GPUH_LOCUS12324</name>
</gene>
<organism evidence="3">
    <name type="scientific">Gongylonema pulchrum</name>
    <dbReference type="NCBI Taxonomy" id="637853"/>
    <lineage>
        <taxon>Eukaryota</taxon>
        <taxon>Metazoa</taxon>
        <taxon>Ecdysozoa</taxon>
        <taxon>Nematoda</taxon>
        <taxon>Chromadorea</taxon>
        <taxon>Rhabditida</taxon>
        <taxon>Spirurina</taxon>
        <taxon>Spiruromorpha</taxon>
        <taxon>Spiruroidea</taxon>
        <taxon>Gongylonematidae</taxon>
        <taxon>Gongylonema</taxon>
    </lineage>
</organism>
<evidence type="ECO:0000313" key="2">
    <source>
        <dbReference type="Proteomes" id="UP000271098"/>
    </source>
</evidence>
<protein>
    <submittedName>
        <fullName evidence="3">Integrase</fullName>
    </submittedName>
</protein>
<dbReference type="EMBL" id="UYRT01079229">
    <property type="protein sequence ID" value="VDN20260.1"/>
    <property type="molecule type" value="Genomic_DNA"/>
</dbReference>
<dbReference type="AlphaFoldDB" id="A0A183DUD3"/>
<evidence type="ECO:0000313" key="3">
    <source>
        <dbReference type="WBParaSite" id="GPUH_0001233801-mRNA-1"/>
    </source>
</evidence>
<dbReference type="WBParaSite" id="GPUH_0001233801-mRNA-1">
    <property type="protein sequence ID" value="GPUH_0001233801-mRNA-1"/>
    <property type="gene ID" value="GPUH_0001233801"/>
</dbReference>
<evidence type="ECO:0000313" key="1">
    <source>
        <dbReference type="EMBL" id="VDN20260.1"/>
    </source>
</evidence>
<dbReference type="Proteomes" id="UP000271098">
    <property type="component" value="Unassembled WGS sequence"/>
</dbReference>
<name>A0A183DUD3_9BILA</name>
<reference evidence="3" key="1">
    <citation type="submission" date="2016-06" db="UniProtKB">
        <authorList>
            <consortium name="WormBaseParasite"/>
        </authorList>
    </citation>
    <scope>IDENTIFICATION</scope>
</reference>